<evidence type="ECO:0000259" key="8">
    <source>
        <dbReference type="PROSITE" id="PS50157"/>
    </source>
</evidence>
<dbReference type="GO" id="GO:0008270">
    <property type="term" value="F:zinc ion binding"/>
    <property type="evidence" value="ECO:0007669"/>
    <property type="project" value="UniProtKB-KW"/>
</dbReference>
<sequence length="376" mass="41129">MPACKSCDRSFVDKNALRMHSESKHKSKRKFECTYCNRAFKTLGGRDTHEEAKHSRRFECGYCDKEFTSDGARIQHQNAKHGPRPRTVNAPSYLSKLRSQAAISPVKQPSVSIFGALSTQKPTPEHSDDKDVLTTQSPKVEVAAPNTVANFACGTCGKPVATIVALEAHESEHRVDSCPCTICERADGPCNCNICKRTNTLTVSVNEKVPDRVVTGEPEEATLPTDPLGAIEPKVVEDSLVGSCDLVMTLESQGATDLSVDCSIPAQGMYLQDQQSLIELEREVCTEHLTPAQTPLPSLHEHHSLDDPTCPSDVAMNLTEDPNVINPQSSFASMECDTIPCHPNVPDILHSMLTPSYKSQQSMNAWVQANLTFPLS</sequence>
<dbReference type="GeneID" id="64604199"/>
<dbReference type="EMBL" id="JABBWE010000022">
    <property type="protein sequence ID" value="KAG1795327.1"/>
    <property type="molecule type" value="Genomic_DNA"/>
</dbReference>
<feature type="domain" description="C2H2-type" evidence="8">
    <location>
        <begin position="58"/>
        <end position="85"/>
    </location>
</feature>
<dbReference type="PROSITE" id="PS50157">
    <property type="entry name" value="ZINC_FINGER_C2H2_2"/>
    <property type="match status" value="3"/>
</dbReference>
<evidence type="ECO:0000256" key="4">
    <source>
        <dbReference type="ARBA" id="ARBA00022771"/>
    </source>
</evidence>
<gene>
    <name evidence="9" type="ORF">HD556DRAFT_379621</name>
</gene>
<keyword evidence="2" id="KW-0479">Metal-binding</keyword>
<dbReference type="SMART" id="SM00355">
    <property type="entry name" value="ZnF_C2H2"/>
    <property type="match status" value="4"/>
</dbReference>
<feature type="domain" description="C2H2-type" evidence="8">
    <location>
        <begin position="2"/>
        <end position="30"/>
    </location>
</feature>
<dbReference type="PANTHER" id="PTHR24406">
    <property type="entry name" value="TRANSCRIPTIONAL REPRESSOR CTCFL-RELATED"/>
    <property type="match status" value="1"/>
</dbReference>
<proteinExistence type="predicted"/>
<evidence type="ECO:0000256" key="5">
    <source>
        <dbReference type="ARBA" id="ARBA00022833"/>
    </source>
</evidence>
<dbReference type="PROSITE" id="PS00028">
    <property type="entry name" value="ZINC_FINGER_C2H2_1"/>
    <property type="match status" value="4"/>
</dbReference>
<dbReference type="SUPFAM" id="SSF57667">
    <property type="entry name" value="beta-beta-alpha zinc fingers"/>
    <property type="match status" value="1"/>
</dbReference>
<dbReference type="InterPro" id="IPR036236">
    <property type="entry name" value="Znf_C2H2_sf"/>
</dbReference>
<dbReference type="GO" id="GO:0005634">
    <property type="term" value="C:nucleus"/>
    <property type="evidence" value="ECO:0007669"/>
    <property type="project" value="UniProtKB-SubCell"/>
</dbReference>
<dbReference type="Gene3D" id="3.30.160.60">
    <property type="entry name" value="Classic Zinc Finger"/>
    <property type="match status" value="1"/>
</dbReference>
<evidence type="ECO:0000256" key="2">
    <source>
        <dbReference type="ARBA" id="ARBA00022723"/>
    </source>
</evidence>
<feature type="domain" description="C2H2-type" evidence="8">
    <location>
        <begin position="31"/>
        <end position="59"/>
    </location>
</feature>
<keyword evidence="3" id="KW-0677">Repeat</keyword>
<dbReference type="OrthoDB" id="6105938at2759"/>
<dbReference type="Proteomes" id="UP000719766">
    <property type="component" value="Unassembled WGS sequence"/>
</dbReference>
<keyword evidence="6" id="KW-0539">Nucleus</keyword>
<dbReference type="RefSeq" id="XP_041161200.1">
    <property type="nucleotide sequence ID" value="XM_041310435.1"/>
</dbReference>
<reference evidence="9" key="1">
    <citation type="journal article" date="2020" name="New Phytol.">
        <title>Comparative genomics reveals dynamic genome evolution in host specialist ectomycorrhizal fungi.</title>
        <authorList>
            <person name="Lofgren L.A."/>
            <person name="Nguyen N.H."/>
            <person name="Vilgalys R."/>
            <person name="Ruytinx J."/>
            <person name="Liao H.L."/>
            <person name="Branco S."/>
            <person name="Kuo A."/>
            <person name="LaButti K."/>
            <person name="Lipzen A."/>
            <person name="Andreopoulos W."/>
            <person name="Pangilinan J."/>
            <person name="Riley R."/>
            <person name="Hundley H."/>
            <person name="Na H."/>
            <person name="Barry K."/>
            <person name="Grigoriev I.V."/>
            <person name="Stajich J.E."/>
            <person name="Kennedy P.G."/>
        </authorList>
    </citation>
    <scope>NUCLEOTIDE SEQUENCE</scope>
    <source>
        <strain evidence="9">S12</strain>
    </source>
</reference>
<comment type="subcellular location">
    <subcellularLocation>
        <location evidence="1">Nucleus</location>
    </subcellularLocation>
</comment>
<dbReference type="InterPro" id="IPR050888">
    <property type="entry name" value="ZnF_C2H2-type_TF"/>
</dbReference>
<organism evidence="9 10">
    <name type="scientific">Suillus plorans</name>
    <dbReference type="NCBI Taxonomy" id="116603"/>
    <lineage>
        <taxon>Eukaryota</taxon>
        <taxon>Fungi</taxon>
        <taxon>Dikarya</taxon>
        <taxon>Basidiomycota</taxon>
        <taxon>Agaricomycotina</taxon>
        <taxon>Agaricomycetes</taxon>
        <taxon>Agaricomycetidae</taxon>
        <taxon>Boletales</taxon>
        <taxon>Suillineae</taxon>
        <taxon>Suillaceae</taxon>
        <taxon>Suillus</taxon>
    </lineage>
</organism>
<protein>
    <recommendedName>
        <fullName evidence="8">C2H2-type domain-containing protein</fullName>
    </recommendedName>
</protein>
<keyword evidence="4 7" id="KW-0863">Zinc-finger</keyword>
<evidence type="ECO:0000256" key="7">
    <source>
        <dbReference type="PROSITE-ProRule" id="PRU00042"/>
    </source>
</evidence>
<evidence type="ECO:0000313" key="9">
    <source>
        <dbReference type="EMBL" id="KAG1795327.1"/>
    </source>
</evidence>
<name>A0A9P7ASC9_9AGAM</name>
<evidence type="ECO:0000313" key="10">
    <source>
        <dbReference type="Proteomes" id="UP000719766"/>
    </source>
</evidence>
<evidence type="ECO:0000256" key="6">
    <source>
        <dbReference type="ARBA" id="ARBA00023242"/>
    </source>
</evidence>
<evidence type="ECO:0000256" key="1">
    <source>
        <dbReference type="ARBA" id="ARBA00004123"/>
    </source>
</evidence>
<dbReference type="InterPro" id="IPR013087">
    <property type="entry name" value="Znf_C2H2_type"/>
</dbReference>
<evidence type="ECO:0000256" key="3">
    <source>
        <dbReference type="ARBA" id="ARBA00022737"/>
    </source>
</evidence>
<comment type="caution">
    <text evidence="9">The sequence shown here is derived from an EMBL/GenBank/DDBJ whole genome shotgun (WGS) entry which is preliminary data.</text>
</comment>
<accession>A0A9P7ASC9</accession>
<keyword evidence="5" id="KW-0862">Zinc</keyword>
<dbReference type="AlphaFoldDB" id="A0A9P7ASC9"/>
<keyword evidence="10" id="KW-1185">Reference proteome</keyword>